<dbReference type="EMBL" id="AJ630128">
    <property type="protein sequence ID" value="CAF34156.1"/>
    <property type="molecule type" value="Genomic_DNA"/>
</dbReference>
<organismHost>
    <name type="scientific">Synechococcus</name>
    <dbReference type="NCBI Taxonomy" id="1129"/>
</organismHost>
<protein>
    <submittedName>
        <fullName evidence="2">Hypothetical-Protein / belonging to T4-LIKE GC: 834</fullName>
    </submittedName>
</protein>
<reference evidence="2 4" key="1">
    <citation type="journal article" date="2004" name="Proc. Natl. Acad. Sci. U.S.A.">
        <title>Genetic organization of the psbAD region in phages infecting marine Synechococcus strains.</title>
        <authorList>
            <person name="Millard A."/>
            <person name="Clokie M.R."/>
            <person name="Shub D.A."/>
            <person name="Mann N.H."/>
        </authorList>
    </citation>
    <scope>NUCLEOTIDE SEQUENCE [LARGE SCALE GENOMIC DNA]</scope>
</reference>
<dbReference type="KEGG" id="vg:3260312"/>
<evidence type="ECO:0000313" key="3">
    <source>
        <dbReference type="EMBL" id="CFW42229.1"/>
    </source>
</evidence>
<keyword evidence="1" id="KW-0175">Coiled coil</keyword>
<dbReference type="RefSeq" id="YP_195126.1">
    <property type="nucleotide sequence ID" value="NC_006820.1"/>
</dbReference>
<dbReference type="OrthoDB" id="28776at10239"/>
<organism evidence="2 4">
    <name type="scientific">Synechococcus phage S-PM2</name>
    <dbReference type="NCBI Taxonomy" id="238854"/>
    <lineage>
        <taxon>Viruses</taxon>
        <taxon>Duplodnaviria</taxon>
        <taxon>Heunggongvirae</taxon>
        <taxon>Uroviricota</taxon>
        <taxon>Caudoviricetes</taxon>
        <taxon>Pantevenvirales</taxon>
        <taxon>Kyanoviridae</taxon>
        <taxon>Nodensvirus</taxon>
        <taxon>Nodensvirus spm2</taxon>
    </lineage>
</organism>
<reference evidence="3 5" key="3">
    <citation type="journal article" date="2015" name="PLoS ONE">
        <title>Spontaneous Deletion of an "ORFanage" Region Facilitates Host Adaptation in a "Photosynthetic" Cyanophage.</title>
        <authorList>
            <person name="Puxty R.J."/>
            <person name="Perez-Sepulveda B."/>
            <person name="Rihtman B."/>
            <person name="Evans D.J."/>
            <person name="Millard A.D."/>
            <person name="Scanlan D.J."/>
        </authorList>
    </citation>
    <scope>NUCLEOTIDE SEQUENCE [LARGE SCALE GENOMIC DNA]</scope>
</reference>
<evidence type="ECO:0000313" key="2">
    <source>
        <dbReference type="EMBL" id="CAF34156.1"/>
    </source>
</evidence>
<evidence type="ECO:0000256" key="1">
    <source>
        <dbReference type="SAM" id="Coils"/>
    </source>
</evidence>
<accession>Q5GQW1</accession>
<reference evidence="3" key="4">
    <citation type="submission" date="2015-02" db="EMBL/GenBank/DDBJ databases">
        <authorList>
            <person name="Chooi Y.-H."/>
        </authorList>
    </citation>
    <scope>NUCLEOTIDE SEQUENCE</scope>
</reference>
<evidence type="ECO:0000313" key="5">
    <source>
        <dbReference type="Proteomes" id="UP000246186"/>
    </source>
</evidence>
<gene>
    <name evidence="3" type="ORF">S-PM2d092</name>
    <name evidence="2" type="ORF">S-PM2p092</name>
</gene>
<dbReference type="Proteomes" id="UP000000994">
    <property type="component" value="Segment"/>
</dbReference>
<proteinExistence type="predicted"/>
<reference evidence="2 4" key="2">
    <citation type="journal article" date="2005" name="J. Bacteriol.">
        <title>The genome of S-PM2, a 'photosynthetic' T4-type bacteriophage that infects marine Synechococcus strains.</title>
        <authorList>
            <person name="Mann N.H."/>
            <person name="Clokie M.R."/>
            <person name="Millard A."/>
            <person name="Cook A."/>
            <person name="Wilson W.H."/>
            <person name="Wheatley P.J."/>
            <person name="Letarov A."/>
            <person name="Krisch H.M."/>
        </authorList>
    </citation>
    <scope>NUCLEOTIDE SEQUENCE</scope>
</reference>
<dbReference type="Proteomes" id="UP000246186">
    <property type="component" value="Genome"/>
</dbReference>
<sequence>MDTEQLKKNFEEQLATTEKQIAELTANLEKAREYKLKLQGGLETLLLLNPPEEAAEETAAE</sequence>
<feature type="coiled-coil region" evidence="1">
    <location>
        <begin position="7"/>
        <end position="34"/>
    </location>
</feature>
<name>Q5GQW1_BPSYP</name>
<evidence type="ECO:0000313" key="4">
    <source>
        <dbReference type="Proteomes" id="UP000000994"/>
    </source>
</evidence>
<dbReference type="EMBL" id="LN828717">
    <property type="protein sequence ID" value="CFW42229.1"/>
    <property type="molecule type" value="Genomic_DNA"/>
</dbReference>
<keyword evidence="4" id="KW-1185">Reference proteome</keyword>